<dbReference type="PANTHER" id="PTHR28199:SF1">
    <property type="entry name" value="PROCESSING OF GAS1 AND ALP PROTEIN 2"/>
    <property type="match status" value="1"/>
</dbReference>
<sequence>MDYVDYVFENLNIAKDRLVTNSIASFEGMTAQRWIRIIVIIGGYMLVRPYLLGFAAKRQKAQFEAEAEELGLERDAGPNANSLRGGKKPSGGGKVLGEIQDDDSGKGKTRQRKNPAGSD</sequence>
<evidence type="ECO:0000313" key="3">
    <source>
        <dbReference type="EMBL" id="KAF1917101.1"/>
    </source>
</evidence>
<keyword evidence="2" id="KW-0812">Transmembrane</keyword>
<feature type="region of interest" description="Disordered" evidence="1">
    <location>
        <begin position="67"/>
        <end position="119"/>
    </location>
</feature>
<gene>
    <name evidence="3" type="ORF">BDU57DRAFT_498404</name>
</gene>
<accession>A0A6A5QMU6</accession>
<reference evidence="3" key="1">
    <citation type="journal article" date="2020" name="Stud. Mycol.">
        <title>101 Dothideomycetes genomes: a test case for predicting lifestyles and emergence of pathogens.</title>
        <authorList>
            <person name="Haridas S."/>
            <person name="Albert R."/>
            <person name="Binder M."/>
            <person name="Bloem J."/>
            <person name="Labutti K."/>
            <person name="Salamov A."/>
            <person name="Andreopoulos B."/>
            <person name="Baker S."/>
            <person name="Barry K."/>
            <person name="Bills G."/>
            <person name="Bluhm B."/>
            <person name="Cannon C."/>
            <person name="Castanera R."/>
            <person name="Culley D."/>
            <person name="Daum C."/>
            <person name="Ezra D."/>
            <person name="Gonzalez J."/>
            <person name="Henrissat B."/>
            <person name="Kuo A."/>
            <person name="Liang C."/>
            <person name="Lipzen A."/>
            <person name="Lutzoni F."/>
            <person name="Magnuson J."/>
            <person name="Mondo S."/>
            <person name="Nolan M."/>
            <person name="Ohm R."/>
            <person name="Pangilinan J."/>
            <person name="Park H.-J."/>
            <person name="Ramirez L."/>
            <person name="Alfaro M."/>
            <person name="Sun H."/>
            <person name="Tritt A."/>
            <person name="Yoshinaga Y."/>
            <person name="Zwiers L.-H."/>
            <person name="Turgeon B."/>
            <person name="Goodwin S."/>
            <person name="Spatafora J."/>
            <person name="Crous P."/>
            <person name="Grigoriev I."/>
        </authorList>
    </citation>
    <scope>NUCLEOTIDE SEQUENCE</scope>
    <source>
        <strain evidence="3">HMLAC05119</strain>
    </source>
</reference>
<evidence type="ECO:0000256" key="1">
    <source>
        <dbReference type="SAM" id="MobiDB-lite"/>
    </source>
</evidence>
<keyword evidence="2" id="KW-1133">Transmembrane helix</keyword>
<dbReference type="OrthoDB" id="4227028at2759"/>
<dbReference type="Pfam" id="PF07543">
    <property type="entry name" value="PGA2"/>
    <property type="match status" value="1"/>
</dbReference>
<evidence type="ECO:0000256" key="2">
    <source>
        <dbReference type="SAM" id="Phobius"/>
    </source>
</evidence>
<evidence type="ECO:0000313" key="4">
    <source>
        <dbReference type="Proteomes" id="UP000800096"/>
    </source>
</evidence>
<protein>
    <submittedName>
        <fullName evidence="3">Trafficking PGA2-domain-containing protein</fullName>
    </submittedName>
</protein>
<dbReference type="InterPro" id="IPR011431">
    <property type="entry name" value="Trafficking_Pga2"/>
</dbReference>
<feature type="transmembrane region" description="Helical" evidence="2">
    <location>
        <begin position="34"/>
        <end position="51"/>
    </location>
</feature>
<dbReference type="EMBL" id="ML979135">
    <property type="protein sequence ID" value="KAF1917101.1"/>
    <property type="molecule type" value="Genomic_DNA"/>
</dbReference>
<organism evidence="3 4">
    <name type="scientific">Ampelomyces quisqualis</name>
    <name type="common">Powdery mildew agent</name>
    <dbReference type="NCBI Taxonomy" id="50730"/>
    <lineage>
        <taxon>Eukaryota</taxon>
        <taxon>Fungi</taxon>
        <taxon>Dikarya</taxon>
        <taxon>Ascomycota</taxon>
        <taxon>Pezizomycotina</taxon>
        <taxon>Dothideomycetes</taxon>
        <taxon>Pleosporomycetidae</taxon>
        <taxon>Pleosporales</taxon>
        <taxon>Pleosporineae</taxon>
        <taxon>Phaeosphaeriaceae</taxon>
        <taxon>Ampelomyces</taxon>
    </lineage>
</organism>
<keyword evidence="4" id="KW-1185">Reference proteome</keyword>
<proteinExistence type="predicted"/>
<dbReference type="GO" id="GO:0015031">
    <property type="term" value="P:protein transport"/>
    <property type="evidence" value="ECO:0007669"/>
    <property type="project" value="TreeGrafter"/>
</dbReference>
<keyword evidence="2" id="KW-0472">Membrane</keyword>
<dbReference type="AlphaFoldDB" id="A0A6A5QMU6"/>
<name>A0A6A5QMU6_AMPQU</name>
<dbReference type="Proteomes" id="UP000800096">
    <property type="component" value="Unassembled WGS sequence"/>
</dbReference>
<dbReference type="PANTHER" id="PTHR28199">
    <property type="entry name" value="PROCESSING OF GAS1 AND ALP PROTEIN 2"/>
    <property type="match status" value="1"/>
</dbReference>